<sequence>MKTNLNLKKIKTYKANQDKLRKKAVNSGVNLVAPETIFLSKDTKFGKNVTINPYVVIGKKVKIGSNVEILSFSHIEGAKIGNKVKVGPYARIRPGTNLLSGVKIGNFVETKNSKIDSNSKVNHLSYIGDTLIGKNSNIGAGTITCNYDGVKKNKTIISDNVFIGSNSSLVAPVKIKKKSVVGAGSVITKDVKENSLVIERSEQTEVENYKRKK</sequence>
<evidence type="ECO:0000256" key="10">
    <source>
        <dbReference type="ARBA" id="ARBA00022842"/>
    </source>
</evidence>
<keyword evidence="11" id="KW-0133">Cell shape</keyword>
<keyword evidence="13" id="KW-0012">Acyltransferase</keyword>
<feature type="domain" description="Mannose-1-phosphate guanyltransferase C-terminal" evidence="16">
    <location>
        <begin position="79"/>
        <end position="163"/>
    </location>
</feature>
<keyword evidence="14" id="KW-0961">Cell wall biogenesis/degradation</keyword>
<evidence type="ECO:0000256" key="14">
    <source>
        <dbReference type="ARBA" id="ARBA00023316"/>
    </source>
</evidence>
<proteinExistence type="inferred from homology"/>
<dbReference type="Pfam" id="PF25087">
    <property type="entry name" value="GMPPB_C"/>
    <property type="match status" value="1"/>
</dbReference>
<keyword evidence="10" id="KW-0460">Magnesium</keyword>
<dbReference type="AlphaFoldDB" id="A0A381SU78"/>
<evidence type="ECO:0000256" key="3">
    <source>
        <dbReference type="ARBA" id="ARBA00007707"/>
    </source>
</evidence>
<evidence type="ECO:0000256" key="11">
    <source>
        <dbReference type="ARBA" id="ARBA00022960"/>
    </source>
</evidence>
<evidence type="ECO:0000313" key="17">
    <source>
        <dbReference type="EMBL" id="SVA06954.1"/>
    </source>
</evidence>
<evidence type="ECO:0000256" key="8">
    <source>
        <dbReference type="ARBA" id="ARBA00022695"/>
    </source>
</evidence>
<comment type="similarity">
    <text evidence="3">In the C-terminal section; belongs to the transferase hexapeptide repeat family.</text>
</comment>
<name>A0A381SU78_9ZZZZ</name>
<dbReference type="GO" id="GO:0008360">
    <property type="term" value="P:regulation of cell shape"/>
    <property type="evidence" value="ECO:0007669"/>
    <property type="project" value="UniProtKB-KW"/>
</dbReference>
<dbReference type="InterPro" id="IPR001451">
    <property type="entry name" value="Hexapep"/>
</dbReference>
<dbReference type="Gene3D" id="2.160.10.10">
    <property type="entry name" value="Hexapeptide repeat proteins"/>
    <property type="match status" value="1"/>
</dbReference>
<evidence type="ECO:0000256" key="7">
    <source>
        <dbReference type="ARBA" id="ARBA00022679"/>
    </source>
</evidence>
<dbReference type="Pfam" id="PF00132">
    <property type="entry name" value="Hexapep"/>
    <property type="match status" value="1"/>
</dbReference>
<evidence type="ECO:0000256" key="5">
    <source>
        <dbReference type="ARBA" id="ARBA00012457"/>
    </source>
</evidence>
<dbReference type="PANTHER" id="PTHR43584:SF3">
    <property type="entry name" value="BIFUNCTIONAL PROTEIN GLMU"/>
    <property type="match status" value="1"/>
</dbReference>
<evidence type="ECO:0000256" key="1">
    <source>
        <dbReference type="ARBA" id="ARBA00001946"/>
    </source>
</evidence>
<gene>
    <name evidence="17" type="ORF">METZ01_LOCUS59808</name>
</gene>
<dbReference type="InterPro" id="IPR038009">
    <property type="entry name" value="GlmU_C_LbH"/>
</dbReference>
<dbReference type="GO" id="GO:0006048">
    <property type="term" value="P:UDP-N-acetylglucosamine biosynthetic process"/>
    <property type="evidence" value="ECO:0007669"/>
    <property type="project" value="InterPro"/>
</dbReference>
<evidence type="ECO:0000256" key="4">
    <source>
        <dbReference type="ARBA" id="ARBA00007947"/>
    </source>
</evidence>
<organism evidence="17">
    <name type="scientific">marine metagenome</name>
    <dbReference type="NCBI Taxonomy" id="408172"/>
    <lineage>
        <taxon>unclassified sequences</taxon>
        <taxon>metagenomes</taxon>
        <taxon>ecological metagenomes</taxon>
    </lineage>
</organism>
<dbReference type="GO" id="GO:0009252">
    <property type="term" value="P:peptidoglycan biosynthetic process"/>
    <property type="evidence" value="ECO:0007669"/>
    <property type="project" value="UniProtKB-KW"/>
</dbReference>
<dbReference type="InterPro" id="IPR011004">
    <property type="entry name" value="Trimer_LpxA-like_sf"/>
</dbReference>
<comment type="similarity">
    <text evidence="4">In the N-terminal section; belongs to the N-acetylglucosamine-1-phosphate uridyltransferase family.</text>
</comment>
<keyword evidence="8" id="KW-0548">Nucleotidyltransferase</keyword>
<protein>
    <recommendedName>
        <fullName evidence="5">UDP-N-acetylglucosamine diphosphorylase</fullName>
        <ecNumber evidence="5">2.7.7.23</ecNumber>
    </recommendedName>
</protein>
<comment type="subcellular location">
    <subcellularLocation>
        <location evidence="2">Cytoplasm</location>
    </subcellularLocation>
</comment>
<comment type="cofactor">
    <cofactor evidence="1">
        <name>Mg(2+)</name>
        <dbReference type="ChEBI" id="CHEBI:18420"/>
    </cofactor>
</comment>
<evidence type="ECO:0000256" key="12">
    <source>
        <dbReference type="ARBA" id="ARBA00022984"/>
    </source>
</evidence>
<dbReference type="GO" id="GO:0019134">
    <property type="term" value="F:glucosamine-1-phosphate N-acetyltransferase activity"/>
    <property type="evidence" value="ECO:0007669"/>
    <property type="project" value="InterPro"/>
</dbReference>
<keyword evidence="6" id="KW-0963">Cytoplasm</keyword>
<reference evidence="17" key="1">
    <citation type="submission" date="2018-05" db="EMBL/GenBank/DDBJ databases">
        <authorList>
            <person name="Lanie J.A."/>
            <person name="Ng W.-L."/>
            <person name="Kazmierczak K.M."/>
            <person name="Andrzejewski T.M."/>
            <person name="Davidsen T.M."/>
            <person name="Wayne K.J."/>
            <person name="Tettelin H."/>
            <person name="Glass J.I."/>
            <person name="Rusch D."/>
            <person name="Podicherti R."/>
            <person name="Tsui H.-C.T."/>
            <person name="Winkler M.E."/>
        </authorList>
    </citation>
    <scope>NUCLEOTIDE SEQUENCE</scope>
</reference>
<dbReference type="SUPFAM" id="SSF51161">
    <property type="entry name" value="Trimeric LpxA-like enzymes"/>
    <property type="match status" value="1"/>
</dbReference>
<evidence type="ECO:0000256" key="15">
    <source>
        <dbReference type="ARBA" id="ARBA00048493"/>
    </source>
</evidence>
<dbReference type="InterPro" id="IPR056729">
    <property type="entry name" value="GMPPB_C"/>
</dbReference>
<dbReference type="GO" id="GO:0071555">
    <property type="term" value="P:cell wall organization"/>
    <property type="evidence" value="ECO:0007669"/>
    <property type="project" value="UniProtKB-KW"/>
</dbReference>
<dbReference type="EC" id="2.7.7.23" evidence="5"/>
<dbReference type="CDD" id="cd03353">
    <property type="entry name" value="LbH_GlmU_C"/>
    <property type="match status" value="1"/>
</dbReference>
<dbReference type="InterPro" id="IPR050065">
    <property type="entry name" value="GlmU-like"/>
</dbReference>
<keyword evidence="12" id="KW-0573">Peptidoglycan synthesis</keyword>
<dbReference type="GO" id="GO:0005737">
    <property type="term" value="C:cytoplasm"/>
    <property type="evidence" value="ECO:0007669"/>
    <property type="project" value="UniProtKB-SubCell"/>
</dbReference>
<comment type="catalytic activity">
    <reaction evidence="15">
        <text>N-acetyl-alpha-D-glucosamine 1-phosphate + UTP + H(+) = UDP-N-acetyl-alpha-D-glucosamine + diphosphate</text>
        <dbReference type="Rhea" id="RHEA:13509"/>
        <dbReference type="ChEBI" id="CHEBI:15378"/>
        <dbReference type="ChEBI" id="CHEBI:33019"/>
        <dbReference type="ChEBI" id="CHEBI:46398"/>
        <dbReference type="ChEBI" id="CHEBI:57705"/>
        <dbReference type="ChEBI" id="CHEBI:57776"/>
        <dbReference type="EC" id="2.7.7.23"/>
    </reaction>
</comment>
<evidence type="ECO:0000256" key="6">
    <source>
        <dbReference type="ARBA" id="ARBA00022490"/>
    </source>
</evidence>
<keyword evidence="9" id="KW-0479">Metal-binding</keyword>
<evidence type="ECO:0000256" key="13">
    <source>
        <dbReference type="ARBA" id="ARBA00023315"/>
    </source>
</evidence>
<evidence type="ECO:0000259" key="16">
    <source>
        <dbReference type="Pfam" id="PF25087"/>
    </source>
</evidence>
<accession>A0A381SU78</accession>
<evidence type="ECO:0000256" key="2">
    <source>
        <dbReference type="ARBA" id="ARBA00004496"/>
    </source>
</evidence>
<dbReference type="GO" id="GO:0003977">
    <property type="term" value="F:UDP-N-acetylglucosamine diphosphorylase activity"/>
    <property type="evidence" value="ECO:0007669"/>
    <property type="project" value="UniProtKB-EC"/>
</dbReference>
<dbReference type="EMBL" id="UINC01003510">
    <property type="protein sequence ID" value="SVA06954.1"/>
    <property type="molecule type" value="Genomic_DNA"/>
</dbReference>
<dbReference type="PANTHER" id="PTHR43584">
    <property type="entry name" value="NUCLEOTIDYL TRANSFERASE"/>
    <property type="match status" value="1"/>
</dbReference>
<evidence type="ECO:0000256" key="9">
    <source>
        <dbReference type="ARBA" id="ARBA00022723"/>
    </source>
</evidence>
<keyword evidence="7" id="KW-0808">Transferase</keyword>
<dbReference type="GO" id="GO:0046872">
    <property type="term" value="F:metal ion binding"/>
    <property type="evidence" value="ECO:0007669"/>
    <property type="project" value="UniProtKB-KW"/>
</dbReference>